<proteinExistence type="predicted"/>
<feature type="chain" id="PRO_5045066256" description="Lipoprotein" evidence="1">
    <location>
        <begin position="21"/>
        <end position="141"/>
    </location>
</feature>
<organism evidence="2 3">
    <name type="scientific">Caballeronia udeis</name>
    <dbReference type="NCBI Taxonomy" id="1232866"/>
    <lineage>
        <taxon>Bacteria</taxon>
        <taxon>Pseudomonadati</taxon>
        <taxon>Pseudomonadota</taxon>
        <taxon>Betaproteobacteria</taxon>
        <taxon>Burkholderiales</taxon>
        <taxon>Burkholderiaceae</taxon>
        <taxon>Caballeronia</taxon>
    </lineage>
</organism>
<reference evidence="2 3" key="1">
    <citation type="submission" date="2024-10" db="EMBL/GenBank/DDBJ databases">
        <authorList>
            <person name="Deangelis K."/>
            <person name="Huntemann M."/>
            <person name="Clum A."/>
            <person name="Wang J."/>
            <person name="Palaniappan K."/>
            <person name="Ritter S."/>
            <person name="Chen I.-M."/>
            <person name="Stamatis D."/>
            <person name="Reddy T."/>
            <person name="O'Malley R."/>
            <person name="Daum C."/>
            <person name="Ng V."/>
            <person name="Ivanova N."/>
            <person name="Kyrpides N."/>
            <person name="Woyke T."/>
        </authorList>
    </citation>
    <scope>NUCLEOTIDE SEQUENCE [LARGE SCALE GENOMIC DNA]</scope>
    <source>
        <strain evidence="2 3">GAS97</strain>
    </source>
</reference>
<evidence type="ECO:0008006" key="4">
    <source>
        <dbReference type="Google" id="ProtNLM"/>
    </source>
</evidence>
<reference evidence="2 3" key="2">
    <citation type="submission" date="2024-11" db="EMBL/GenBank/DDBJ databases">
        <title>Using genomics to understand microbial adaptation to soil warming.</title>
        <authorList>
            <person name="Deangelis K.M. PhD."/>
        </authorList>
    </citation>
    <scope>NUCLEOTIDE SEQUENCE [LARGE SCALE GENOMIC DNA]</scope>
    <source>
        <strain evidence="2 3">GAS97</strain>
    </source>
</reference>
<comment type="caution">
    <text evidence="2">The sequence shown here is derived from an EMBL/GenBank/DDBJ whole genome shotgun (WGS) entry which is preliminary data.</text>
</comment>
<feature type="signal peptide" evidence="1">
    <location>
        <begin position="1"/>
        <end position="20"/>
    </location>
</feature>
<sequence>MSPKLALSALLGALSLSACYYVPYGYYPAYPPYPGTPVVSTAQTQQEIPVASAGASGTGYTQSYQGTGNPPSAYASTTPQYVAAPPVVYAPYPAYYPGYQVYAPYPAYYGGYGYPAYGYGPSLSVGFGWYGGGGRGHYYRH</sequence>
<name>A0ABW8MTK1_9BURK</name>
<accession>A0ABW8MTK1</accession>
<dbReference type="Proteomes" id="UP001620514">
    <property type="component" value="Unassembled WGS sequence"/>
</dbReference>
<gene>
    <name evidence="2" type="ORF">ABH943_007071</name>
</gene>
<evidence type="ECO:0000256" key="1">
    <source>
        <dbReference type="SAM" id="SignalP"/>
    </source>
</evidence>
<protein>
    <recommendedName>
        <fullName evidence="4">Lipoprotein</fullName>
    </recommendedName>
</protein>
<dbReference type="RefSeq" id="WP_404612365.1">
    <property type="nucleotide sequence ID" value="NZ_JBIYDN010000031.1"/>
</dbReference>
<evidence type="ECO:0000313" key="3">
    <source>
        <dbReference type="Proteomes" id="UP001620514"/>
    </source>
</evidence>
<keyword evidence="1" id="KW-0732">Signal</keyword>
<keyword evidence="3" id="KW-1185">Reference proteome</keyword>
<dbReference type="EMBL" id="JBIYDN010000031">
    <property type="protein sequence ID" value="MFK4447039.1"/>
    <property type="molecule type" value="Genomic_DNA"/>
</dbReference>
<dbReference type="PROSITE" id="PS51257">
    <property type="entry name" value="PROKAR_LIPOPROTEIN"/>
    <property type="match status" value="1"/>
</dbReference>
<evidence type="ECO:0000313" key="2">
    <source>
        <dbReference type="EMBL" id="MFK4447039.1"/>
    </source>
</evidence>